<dbReference type="Gene3D" id="3.20.20.100">
    <property type="entry name" value="NADP-dependent oxidoreductase domain"/>
    <property type="match status" value="1"/>
</dbReference>
<evidence type="ECO:0000256" key="3">
    <source>
        <dbReference type="ARBA" id="ARBA00023014"/>
    </source>
</evidence>
<dbReference type="Pfam" id="PF00248">
    <property type="entry name" value="Aldo_ket_red"/>
    <property type="match status" value="1"/>
</dbReference>
<keyword evidence="1" id="KW-0479">Metal-binding</keyword>
<sequence>MDTVMSQFGPAEAIGRALKSRRDKMLMQMHIGVTYPNQTYTRTRDLKQVQQGFEQQLKSFATDYSDIGLIHYVDEPDDFEKVMSGGVMEYAQKLKQNGTIRYLGFSSHSVDISRRFLETGVIDIFMLSINPAYDFVPVDGKLKLAEDRRLLYQEAEKRGAAITVMKAYGGGRLLHESSSPFGRAMSVPQCIQYALDRPAVISCLPGMRNMEDLTGVLAYYNSSREERDYSFIAGAQHQDMNGVCIYCNHCQPCPYSIDIGAVNKYLDLAKSGDALAKDHYLKLRRTARDCSYCGECEPRCPFHVDIRSRMREANQFFGR</sequence>
<dbReference type="Pfam" id="PF13534">
    <property type="entry name" value="Fer4_17"/>
    <property type="match status" value="1"/>
</dbReference>
<dbReference type="PANTHER" id="PTHR43312:SF1">
    <property type="entry name" value="NADP-DEPENDENT OXIDOREDUCTASE DOMAIN-CONTAINING PROTEIN"/>
    <property type="match status" value="1"/>
</dbReference>
<dbReference type="Proteomes" id="UP000216052">
    <property type="component" value="Chromosome"/>
</dbReference>
<evidence type="ECO:0000256" key="1">
    <source>
        <dbReference type="ARBA" id="ARBA00022723"/>
    </source>
</evidence>
<dbReference type="SUPFAM" id="SSF46548">
    <property type="entry name" value="alpha-helical ferredoxin"/>
    <property type="match status" value="1"/>
</dbReference>
<keyword evidence="3" id="KW-0411">Iron-sulfur</keyword>
<dbReference type="SUPFAM" id="SSF51430">
    <property type="entry name" value="NAD(P)-linked oxidoreductase"/>
    <property type="match status" value="1"/>
</dbReference>
<dbReference type="EMBL" id="CP155571">
    <property type="protein sequence ID" value="XFO72146.1"/>
    <property type="molecule type" value="Genomic_DNA"/>
</dbReference>
<dbReference type="CDD" id="cd19100">
    <property type="entry name" value="AKR_unchar"/>
    <property type="match status" value="1"/>
</dbReference>
<organism evidence="5 6">
    <name type="scientific">Sporomusa acidovorans (strain ATCC 49682 / DSM 3132 / Mol)</name>
    <dbReference type="NCBI Taxonomy" id="1123286"/>
    <lineage>
        <taxon>Bacteria</taxon>
        <taxon>Bacillati</taxon>
        <taxon>Bacillota</taxon>
        <taxon>Negativicutes</taxon>
        <taxon>Selenomonadales</taxon>
        <taxon>Sporomusaceae</taxon>
        <taxon>Sporomusa</taxon>
    </lineage>
</organism>
<keyword evidence="2" id="KW-0408">Iron</keyword>
<reference evidence="5" key="1">
    <citation type="submission" date="2024-05" db="EMBL/GenBank/DDBJ databases">
        <title>Isolation and characterization of Sporomusa carbonis sp. nov., a carboxydotrophic hydrogenogen in the genus of Sporomusa isolated from a charcoal burning pile.</title>
        <authorList>
            <person name="Boeer T."/>
            <person name="Rosenbaum F."/>
            <person name="Eysell L."/>
            <person name="Mueller V."/>
            <person name="Daniel R."/>
            <person name="Poehlein A."/>
        </authorList>
    </citation>
    <scope>NUCLEOTIDE SEQUENCE [LARGE SCALE GENOMIC DNA]</scope>
    <source>
        <strain evidence="5">DSM 3132</strain>
    </source>
</reference>
<dbReference type="InterPro" id="IPR023210">
    <property type="entry name" value="NADP_OxRdtase_dom"/>
</dbReference>
<protein>
    <recommendedName>
        <fullName evidence="4">NADP-dependent oxidoreductase domain-containing protein</fullName>
    </recommendedName>
</protein>
<evidence type="ECO:0000313" key="5">
    <source>
        <dbReference type="EMBL" id="XFO72146.1"/>
    </source>
</evidence>
<keyword evidence="6" id="KW-1185">Reference proteome</keyword>
<name>A0ABZ3J2M2_SPOA4</name>
<evidence type="ECO:0000313" key="6">
    <source>
        <dbReference type="Proteomes" id="UP000216052"/>
    </source>
</evidence>
<dbReference type="PANTHER" id="PTHR43312">
    <property type="entry name" value="D-THREO-ALDOSE 1-DEHYDROGENASE"/>
    <property type="match status" value="1"/>
</dbReference>
<evidence type="ECO:0000256" key="2">
    <source>
        <dbReference type="ARBA" id="ARBA00023004"/>
    </source>
</evidence>
<accession>A0ABZ3J2M2</accession>
<dbReference type="PROSITE" id="PS00198">
    <property type="entry name" value="4FE4S_FER_1"/>
    <property type="match status" value="1"/>
</dbReference>
<dbReference type="InterPro" id="IPR036812">
    <property type="entry name" value="NAD(P)_OxRdtase_dom_sf"/>
</dbReference>
<evidence type="ECO:0000259" key="4">
    <source>
        <dbReference type="Pfam" id="PF00248"/>
    </source>
</evidence>
<dbReference type="InterPro" id="IPR053135">
    <property type="entry name" value="AKR2_Oxidoreductase"/>
</dbReference>
<proteinExistence type="predicted"/>
<gene>
    <name evidence="5" type="ORF">SPACI_021920</name>
</gene>
<feature type="domain" description="NADP-dependent oxidoreductase" evidence="4">
    <location>
        <begin position="12"/>
        <end position="174"/>
    </location>
</feature>
<dbReference type="InterPro" id="IPR017900">
    <property type="entry name" value="4Fe4S_Fe_S_CS"/>
</dbReference>